<evidence type="ECO:0000259" key="6">
    <source>
        <dbReference type="Pfam" id="PF00294"/>
    </source>
</evidence>
<evidence type="ECO:0000256" key="2">
    <source>
        <dbReference type="ARBA" id="ARBA00022679"/>
    </source>
</evidence>
<evidence type="ECO:0000256" key="1">
    <source>
        <dbReference type="ARBA" id="ARBA00010688"/>
    </source>
</evidence>
<name>A0A1H8QKQ3_9RHOB</name>
<evidence type="ECO:0000256" key="4">
    <source>
        <dbReference type="ARBA" id="ARBA00022777"/>
    </source>
</evidence>
<feature type="domain" description="Carbohydrate kinase PfkB" evidence="6">
    <location>
        <begin position="6"/>
        <end position="300"/>
    </location>
</feature>
<dbReference type="InterPro" id="IPR050306">
    <property type="entry name" value="PfkB_Carbo_kinase"/>
</dbReference>
<accession>A0A1H8QKQ3</accession>
<dbReference type="GO" id="GO:0016301">
    <property type="term" value="F:kinase activity"/>
    <property type="evidence" value="ECO:0007669"/>
    <property type="project" value="UniProtKB-KW"/>
</dbReference>
<dbReference type="AlphaFoldDB" id="A0A1H8QKQ3"/>
<dbReference type="InterPro" id="IPR011611">
    <property type="entry name" value="PfkB_dom"/>
</dbReference>
<reference evidence="7 8" key="1">
    <citation type="submission" date="2016-10" db="EMBL/GenBank/DDBJ databases">
        <authorList>
            <person name="de Groot N.N."/>
        </authorList>
    </citation>
    <scope>NUCLEOTIDE SEQUENCE [LARGE SCALE GENOMIC DNA]</scope>
    <source>
        <strain evidence="7 8">DSM 27842</strain>
    </source>
</reference>
<dbReference type="PANTHER" id="PTHR43085:SF1">
    <property type="entry name" value="PSEUDOURIDINE KINASE-RELATED"/>
    <property type="match status" value="1"/>
</dbReference>
<dbReference type="PROSITE" id="PS00584">
    <property type="entry name" value="PFKB_KINASES_2"/>
    <property type="match status" value="1"/>
</dbReference>
<evidence type="ECO:0000256" key="5">
    <source>
        <dbReference type="ARBA" id="ARBA00022840"/>
    </source>
</evidence>
<dbReference type="Gene3D" id="3.40.1190.20">
    <property type="match status" value="1"/>
</dbReference>
<dbReference type="InterPro" id="IPR002173">
    <property type="entry name" value="Carboh/pur_kinase_PfkB_CS"/>
</dbReference>
<dbReference type="Pfam" id="PF00294">
    <property type="entry name" value="PfkB"/>
    <property type="match status" value="1"/>
</dbReference>
<comment type="similarity">
    <text evidence="1">Belongs to the carbohydrate kinase PfkB family.</text>
</comment>
<keyword evidence="2" id="KW-0808">Transferase</keyword>
<sequence>MRPMILTCGEAVIDMLPATTGDGRPCFAPACGGAAVNVAIALARLGQRAGFFGGLSTDAFGRLLRDRMAGERVDLSRAAVTPAPSTLAFVHLTEGSPEFSFFDEASAGRCLSHADLPALDGVGALVFGGISLLRTPGAGTFEALMQRAGPERLCVLDANVRPALIGTEVEAAYRARLARMMAQADVIKLSDEDFDWLRPGPPAAFLSGRVALVLVTHGAGGATAHSRHGALHLPAPQVTVADTVGAGDSFLAAVLALLSDRGQLTPQALALAPEAVLHDALAHGIRAASLSVTRPGADPPTTGEMR</sequence>
<dbReference type="InterPro" id="IPR029056">
    <property type="entry name" value="Ribokinase-like"/>
</dbReference>
<dbReference type="EMBL" id="FODS01000006">
    <property type="protein sequence ID" value="SEO54596.1"/>
    <property type="molecule type" value="Genomic_DNA"/>
</dbReference>
<dbReference type="Proteomes" id="UP000198893">
    <property type="component" value="Unassembled WGS sequence"/>
</dbReference>
<evidence type="ECO:0000313" key="8">
    <source>
        <dbReference type="Proteomes" id="UP000198893"/>
    </source>
</evidence>
<dbReference type="SUPFAM" id="SSF53613">
    <property type="entry name" value="Ribokinase-like"/>
    <property type="match status" value="1"/>
</dbReference>
<keyword evidence="3" id="KW-0547">Nucleotide-binding</keyword>
<dbReference type="CDD" id="cd01167">
    <property type="entry name" value="bac_FRK"/>
    <property type="match status" value="1"/>
</dbReference>
<keyword evidence="5" id="KW-0067">ATP-binding</keyword>
<gene>
    <name evidence="7" type="ORF">SAMN04490248_106198</name>
</gene>
<proteinExistence type="inferred from homology"/>
<dbReference type="STRING" id="569882.SAMN04490248_106198"/>
<keyword evidence="8" id="KW-1185">Reference proteome</keyword>
<evidence type="ECO:0000256" key="3">
    <source>
        <dbReference type="ARBA" id="ARBA00022741"/>
    </source>
</evidence>
<dbReference type="GO" id="GO:0005524">
    <property type="term" value="F:ATP binding"/>
    <property type="evidence" value="ECO:0007669"/>
    <property type="project" value="UniProtKB-KW"/>
</dbReference>
<protein>
    <submittedName>
        <fullName evidence="7">Fructokinase</fullName>
    </submittedName>
</protein>
<keyword evidence="4 7" id="KW-0418">Kinase</keyword>
<dbReference type="PANTHER" id="PTHR43085">
    <property type="entry name" value="HEXOKINASE FAMILY MEMBER"/>
    <property type="match status" value="1"/>
</dbReference>
<dbReference type="RefSeq" id="WP_342741855.1">
    <property type="nucleotide sequence ID" value="NZ_FODS01000006.1"/>
</dbReference>
<organism evidence="7 8">
    <name type="scientific">Salinihabitans flavidus</name>
    <dbReference type="NCBI Taxonomy" id="569882"/>
    <lineage>
        <taxon>Bacteria</taxon>
        <taxon>Pseudomonadati</taxon>
        <taxon>Pseudomonadota</taxon>
        <taxon>Alphaproteobacteria</taxon>
        <taxon>Rhodobacterales</taxon>
        <taxon>Roseobacteraceae</taxon>
        <taxon>Salinihabitans</taxon>
    </lineage>
</organism>
<evidence type="ECO:0000313" key="7">
    <source>
        <dbReference type="EMBL" id="SEO54596.1"/>
    </source>
</evidence>